<dbReference type="GO" id="GO:0005886">
    <property type="term" value="C:plasma membrane"/>
    <property type="evidence" value="ECO:0007669"/>
    <property type="project" value="TreeGrafter"/>
</dbReference>
<proteinExistence type="predicted"/>
<dbReference type="EMBL" id="WPIN01000025">
    <property type="protein sequence ID" value="MVM35671.1"/>
    <property type="molecule type" value="Genomic_DNA"/>
</dbReference>
<dbReference type="PANTHER" id="PTHR30441">
    <property type="entry name" value="DUF748 DOMAIN-CONTAINING PROTEIN"/>
    <property type="match status" value="1"/>
</dbReference>
<protein>
    <submittedName>
        <fullName evidence="3">AsmA family protein</fullName>
    </submittedName>
</protein>
<dbReference type="Pfam" id="PF05170">
    <property type="entry name" value="AsmA"/>
    <property type="match status" value="1"/>
</dbReference>
<dbReference type="InterPro" id="IPR007844">
    <property type="entry name" value="AsmA"/>
</dbReference>
<keyword evidence="1" id="KW-0472">Membrane</keyword>
<feature type="transmembrane region" description="Helical" evidence="1">
    <location>
        <begin position="12"/>
        <end position="33"/>
    </location>
</feature>
<sequence length="1044" mass="116071">MKPIPKFATTLLKRLSIGIGAILVLISLLPYLFPGFITQKLNGWTKAHLSGKLTFSHATLSFFTRFPDLTLTLVDVSLNGSVPFEQDTLLTANQISLGVNLASLFKKRIVIDKIFLADGHINVQVDAQGRPNYNVYKSTTDSSAAPTTDSSETALTINHIQLDRTTIIYNDQSIPMLIRAKGVNYQGKGDLEKAVFDLHSNTHIDSVDLYYNRQPYVLGKRVDADLITTINTHSLVLLFAKNELRLNRLPIQFRGKLTFLREGYTMDFRLHSVKTDLQNFTTALPPDLLPWAQKTQVKGSGSFSASLVGQYSGITQAKPTLQFNASLRNGYIAYDKAPAPVRNLRLDLALTLPNLNLEKLNLVMDSLYFSLDKDFFSARLRLNGYSQPTIHTRVTTDIDLEKWDKALGIPGVDLKGHYRLNFQADGQYTTVLKQTSLRRQERVISRIPRFSLQSSLENGYLKYTALREPLQNIHFTLDAGCPDGDYRHAQLVLENLQAKALTNVLSGFARIRNARDLIVDAGLNANLHLADVPSFYPLDKQTKLAGELVIDARTKGPYQPDNRQFPVTQATLRLTNGALQTKYYPRPIERLQILAHVLSRTPSLRTLQVSIQPLSFWFAGQPFGLQAELRNFDNLTYAITSRGTLDVGKLYQLVALPGYQLQGTIKTNLSLRGHERDALAGRYDRLVNKGTIQVNRLQLSSDLFPRPFWIKTGLFRFQQEKIWFDQFRTSYGSSNIEMKGYLTNVISYATKPRAPLGGHFTLSSQAINVDEFMAFADTSKTVKVSTSSKRAAGHPADPSGVVLVPGNLAIEIDASAQSVNYQGLSLQDAHAQMRIDSGQLTLKQTGFTLIGAPVVMDLLYLPLSPKRAQFNYHIQASDFDIKRAYNEIALFRALATSAAKAEGLISLDYQLGGNLDATMHPVYSSLTGGGTLSVRQVKLKGFRLFGAVSSKTNHDIRDPNVAGIVLKSTIAHDTLTLERTKLRVAGFRPRLEGKVSLDGHLNLKFRLGLPPFGIFGIPMTIRGSQAKPIIHLGKGNEEKAEPEP</sequence>
<evidence type="ECO:0000313" key="4">
    <source>
        <dbReference type="Proteomes" id="UP000436006"/>
    </source>
</evidence>
<dbReference type="PANTHER" id="PTHR30441:SF8">
    <property type="entry name" value="DUF748 DOMAIN-CONTAINING PROTEIN"/>
    <property type="match status" value="1"/>
</dbReference>
<keyword evidence="1" id="KW-0812">Transmembrane</keyword>
<evidence type="ECO:0000256" key="1">
    <source>
        <dbReference type="SAM" id="Phobius"/>
    </source>
</evidence>
<comment type="caution">
    <text evidence="3">The sequence shown here is derived from an EMBL/GenBank/DDBJ whole genome shotgun (WGS) entry which is preliminary data.</text>
</comment>
<feature type="domain" description="AsmA" evidence="2">
    <location>
        <begin position="12"/>
        <end position="414"/>
    </location>
</feature>
<dbReference type="AlphaFoldDB" id="A0A7K1SPF3"/>
<dbReference type="GO" id="GO:0090313">
    <property type="term" value="P:regulation of protein targeting to membrane"/>
    <property type="evidence" value="ECO:0007669"/>
    <property type="project" value="TreeGrafter"/>
</dbReference>
<gene>
    <name evidence="3" type="ORF">GO755_36990</name>
</gene>
<dbReference type="InterPro" id="IPR052894">
    <property type="entry name" value="AsmA-related"/>
</dbReference>
<dbReference type="Proteomes" id="UP000436006">
    <property type="component" value="Unassembled WGS sequence"/>
</dbReference>
<evidence type="ECO:0000259" key="2">
    <source>
        <dbReference type="Pfam" id="PF05170"/>
    </source>
</evidence>
<accession>A0A7K1SPF3</accession>
<dbReference type="RefSeq" id="WP_157590474.1">
    <property type="nucleotide sequence ID" value="NZ_WPIN01000025.1"/>
</dbReference>
<evidence type="ECO:0000313" key="3">
    <source>
        <dbReference type="EMBL" id="MVM35671.1"/>
    </source>
</evidence>
<name>A0A7K1SPF3_9BACT</name>
<keyword evidence="1" id="KW-1133">Transmembrane helix</keyword>
<keyword evidence="4" id="KW-1185">Reference proteome</keyword>
<reference evidence="3 4" key="1">
    <citation type="submission" date="2019-12" db="EMBL/GenBank/DDBJ databases">
        <title>Spirosoma sp. HMF4905 genome sequencing and assembly.</title>
        <authorList>
            <person name="Kang H."/>
            <person name="Cha I."/>
            <person name="Kim H."/>
            <person name="Joh K."/>
        </authorList>
    </citation>
    <scope>NUCLEOTIDE SEQUENCE [LARGE SCALE GENOMIC DNA]</scope>
    <source>
        <strain evidence="3 4">HMF4905</strain>
    </source>
</reference>
<organism evidence="3 4">
    <name type="scientific">Spirosoma arboris</name>
    <dbReference type="NCBI Taxonomy" id="2682092"/>
    <lineage>
        <taxon>Bacteria</taxon>
        <taxon>Pseudomonadati</taxon>
        <taxon>Bacteroidota</taxon>
        <taxon>Cytophagia</taxon>
        <taxon>Cytophagales</taxon>
        <taxon>Cytophagaceae</taxon>
        <taxon>Spirosoma</taxon>
    </lineage>
</organism>